<dbReference type="InterPro" id="IPR010920">
    <property type="entry name" value="LSM_dom_sf"/>
</dbReference>
<dbReference type="Proteomes" id="UP001246244">
    <property type="component" value="Unassembled WGS sequence"/>
</dbReference>
<dbReference type="InterPro" id="IPR011066">
    <property type="entry name" value="MscS_channel_C_sf"/>
</dbReference>
<dbReference type="Pfam" id="PF21082">
    <property type="entry name" value="MS_channel_3rd"/>
    <property type="match status" value="1"/>
</dbReference>
<accession>A0ABU2D2U4</accession>
<dbReference type="InterPro" id="IPR023408">
    <property type="entry name" value="MscS_beta-dom_sf"/>
</dbReference>
<evidence type="ECO:0000259" key="9">
    <source>
        <dbReference type="Pfam" id="PF21082"/>
    </source>
</evidence>
<dbReference type="InterPro" id="IPR045275">
    <property type="entry name" value="MscS_archaea/bacteria_type"/>
</dbReference>
<evidence type="ECO:0000256" key="6">
    <source>
        <dbReference type="ARBA" id="ARBA00023136"/>
    </source>
</evidence>
<dbReference type="InterPro" id="IPR049142">
    <property type="entry name" value="MS_channel_1st"/>
</dbReference>
<dbReference type="RefSeq" id="WP_310576284.1">
    <property type="nucleotide sequence ID" value="NZ_JAVKPK010000043.1"/>
</dbReference>
<dbReference type="Gene3D" id="1.10.287.1260">
    <property type="match status" value="1"/>
</dbReference>
<evidence type="ECO:0000256" key="4">
    <source>
        <dbReference type="ARBA" id="ARBA00022692"/>
    </source>
</evidence>
<evidence type="ECO:0000256" key="2">
    <source>
        <dbReference type="ARBA" id="ARBA00008017"/>
    </source>
</evidence>
<evidence type="ECO:0000256" key="7">
    <source>
        <dbReference type="SAM" id="Phobius"/>
    </source>
</evidence>
<dbReference type="Pfam" id="PF21088">
    <property type="entry name" value="MS_channel_1st"/>
    <property type="match status" value="1"/>
</dbReference>
<feature type="domain" description="Mechanosensitive ion channel transmembrane helices 2/3" evidence="10">
    <location>
        <begin position="71"/>
        <end position="112"/>
    </location>
</feature>
<dbReference type="EMBL" id="JAVKPK010000043">
    <property type="protein sequence ID" value="MDR7666257.1"/>
    <property type="molecule type" value="Genomic_DNA"/>
</dbReference>
<dbReference type="InterPro" id="IPR049278">
    <property type="entry name" value="MS_channel_C"/>
</dbReference>
<keyword evidence="12" id="KW-1185">Reference proteome</keyword>
<evidence type="ECO:0000313" key="11">
    <source>
        <dbReference type="EMBL" id="MDR7666257.1"/>
    </source>
</evidence>
<name>A0ABU2D2U4_9EURY</name>
<keyword evidence="5 7" id="KW-1133">Transmembrane helix</keyword>
<dbReference type="Gene3D" id="3.30.70.100">
    <property type="match status" value="1"/>
</dbReference>
<comment type="similarity">
    <text evidence="2">Belongs to the MscS (TC 1.A.23) family.</text>
</comment>
<dbReference type="InterPro" id="IPR011014">
    <property type="entry name" value="MscS_channel_TM-2"/>
</dbReference>
<organism evidence="11 12">
    <name type="scientific">Methanosarcina baikalica</name>
    <dbReference type="NCBI Taxonomy" id="3073890"/>
    <lineage>
        <taxon>Archaea</taxon>
        <taxon>Methanobacteriati</taxon>
        <taxon>Methanobacteriota</taxon>
        <taxon>Stenosarchaea group</taxon>
        <taxon>Methanomicrobia</taxon>
        <taxon>Methanosarcinales</taxon>
        <taxon>Methanosarcinaceae</taxon>
        <taxon>Methanosarcina</taxon>
    </lineage>
</organism>
<dbReference type="SUPFAM" id="SSF50182">
    <property type="entry name" value="Sm-like ribonucleoproteins"/>
    <property type="match status" value="1"/>
</dbReference>
<evidence type="ECO:0000259" key="8">
    <source>
        <dbReference type="Pfam" id="PF00924"/>
    </source>
</evidence>
<feature type="transmembrane region" description="Helical" evidence="7">
    <location>
        <begin position="96"/>
        <end position="126"/>
    </location>
</feature>
<sequence length="310" mass="35149">MGLLITDINFLDFVLYKTTVDGDPYYVTLGNLLKFVLILFFSVLFSKILTLYLRRSLKDKVSKDVGETVLKILYYGILIIVFISILPLIGLDPSTLLLAGGITGIILGFASQNIVGNLVSGFFLMVERPIKIGDQVQINDVSGYVTDIRIISTLIRTYDGLLVRIPNQQVFTTNITNIVGHPVRRFEYTIRIRYSDDANAAIFLIKDLIDKEPFALLNPAPSVFVSDLGESSVNISVRIWAPVNEWFGIKTRLLWNIKQTLEENGIEIQIPQRMIYFRNVTEKNKIPEEPKQNQEKEIDSVLNYGERVLA</sequence>
<dbReference type="SUPFAM" id="SSF82689">
    <property type="entry name" value="Mechanosensitive channel protein MscS (YggB), C-terminal domain"/>
    <property type="match status" value="1"/>
</dbReference>
<evidence type="ECO:0000256" key="5">
    <source>
        <dbReference type="ARBA" id="ARBA00022989"/>
    </source>
</evidence>
<dbReference type="Gene3D" id="2.30.30.60">
    <property type="match status" value="1"/>
</dbReference>
<evidence type="ECO:0000259" key="10">
    <source>
        <dbReference type="Pfam" id="PF21088"/>
    </source>
</evidence>
<dbReference type="SUPFAM" id="SSF82861">
    <property type="entry name" value="Mechanosensitive channel protein MscS (YggB), transmembrane region"/>
    <property type="match status" value="1"/>
</dbReference>
<reference evidence="12" key="1">
    <citation type="submission" date="2023-07" db="EMBL/GenBank/DDBJ databases">
        <title>Whole-genome sequencing of a new Methanosarcina sp. Z-7115.</title>
        <authorList>
            <person name="Zhilina T.N."/>
            <person name="Merkel A.Y."/>
        </authorList>
    </citation>
    <scope>NUCLEOTIDE SEQUENCE [LARGE SCALE GENOMIC DNA]</scope>
    <source>
        <strain evidence="12">Z-7115</strain>
    </source>
</reference>
<evidence type="ECO:0000256" key="3">
    <source>
        <dbReference type="ARBA" id="ARBA00022475"/>
    </source>
</evidence>
<feature type="domain" description="Mechanosensitive ion channel MscS C-terminal" evidence="9">
    <location>
        <begin position="187"/>
        <end position="268"/>
    </location>
</feature>
<keyword evidence="6 7" id="KW-0472">Membrane</keyword>
<dbReference type="PANTHER" id="PTHR30221:SF20">
    <property type="entry name" value="SMALL-CONDUCTANCE MECHANOSENSITIVE CHANNEL"/>
    <property type="match status" value="1"/>
</dbReference>
<gene>
    <name evidence="11" type="ORF">RG963_10805</name>
</gene>
<dbReference type="PANTHER" id="PTHR30221">
    <property type="entry name" value="SMALL-CONDUCTANCE MECHANOSENSITIVE CHANNEL"/>
    <property type="match status" value="1"/>
</dbReference>
<comment type="caution">
    <text evidence="11">The sequence shown here is derived from an EMBL/GenBank/DDBJ whole genome shotgun (WGS) entry which is preliminary data.</text>
</comment>
<feature type="domain" description="Mechanosensitive ion channel MscS" evidence="8">
    <location>
        <begin position="113"/>
        <end position="178"/>
    </location>
</feature>
<feature type="transmembrane region" description="Helical" evidence="7">
    <location>
        <begin position="32"/>
        <end position="52"/>
    </location>
</feature>
<dbReference type="Pfam" id="PF00924">
    <property type="entry name" value="MS_channel_2nd"/>
    <property type="match status" value="1"/>
</dbReference>
<keyword evidence="3" id="KW-1003">Cell membrane</keyword>
<feature type="transmembrane region" description="Helical" evidence="7">
    <location>
        <begin position="72"/>
        <end position="90"/>
    </location>
</feature>
<evidence type="ECO:0000313" key="12">
    <source>
        <dbReference type="Proteomes" id="UP001246244"/>
    </source>
</evidence>
<proteinExistence type="inferred from homology"/>
<dbReference type="InterPro" id="IPR006685">
    <property type="entry name" value="MscS_channel_2nd"/>
</dbReference>
<evidence type="ECO:0000256" key="1">
    <source>
        <dbReference type="ARBA" id="ARBA00004651"/>
    </source>
</evidence>
<protein>
    <submittedName>
        <fullName evidence="11">Mechanosensitive ion channel family protein</fullName>
    </submittedName>
</protein>
<keyword evidence="4 7" id="KW-0812">Transmembrane</keyword>
<comment type="subcellular location">
    <subcellularLocation>
        <location evidence="1">Cell membrane</location>
        <topology evidence="1">Multi-pass membrane protein</topology>
    </subcellularLocation>
</comment>